<keyword evidence="3" id="KW-1185">Reference proteome</keyword>
<evidence type="ECO:0000313" key="3">
    <source>
        <dbReference type="Proteomes" id="UP000299102"/>
    </source>
</evidence>
<protein>
    <submittedName>
        <fullName evidence="2">Uncharacterized protein</fullName>
    </submittedName>
</protein>
<dbReference type="Proteomes" id="UP000299102">
    <property type="component" value="Unassembled WGS sequence"/>
</dbReference>
<sequence>MRTDETNSGTMSGSGSRRPNWWHTKKGPRFKHRKPMRACMKSLIDVSEAREICEGRTMWKSSLCLGNRPGSEAKSFIRKLSRRLRDKGGEALLGLIYSKPYLLPSNAAMWLV</sequence>
<feature type="compositionally biased region" description="Polar residues" evidence="1">
    <location>
        <begin position="1"/>
        <end position="17"/>
    </location>
</feature>
<feature type="region of interest" description="Disordered" evidence="1">
    <location>
        <begin position="1"/>
        <end position="29"/>
    </location>
</feature>
<evidence type="ECO:0000313" key="2">
    <source>
        <dbReference type="EMBL" id="GBP12483.1"/>
    </source>
</evidence>
<comment type="caution">
    <text evidence="2">The sequence shown here is derived from an EMBL/GenBank/DDBJ whole genome shotgun (WGS) entry which is preliminary data.</text>
</comment>
<accession>A0A4C1TD76</accession>
<organism evidence="2 3">
    <name type="scientific">Eumeta variegata</name>
    <name type="common">Bagworm moth</name>
    <name type="synonym">Eumeta japonica</name>
    <dbReference type="NCBI Taxonomy" id="151549"/>
    <lineage>
        <taxon>Eukaryota</taxon>
        <taxon>Metazoa</taxon>
        <taxon>Ecdysozoa</taxon>
        <taxon>Arthropoda</taxon>
        <taxon>Hexapoda</taxon>
        <taxon>Insecta</taxon>
        <taxon>Pterygota</taxon>
        <taxon>Neoptera</taxon>
        <taxon>Endopterygota</taxon>
        <taxon>Lepidoptera</taxon>
        <taxon>Glossata</taxon>
        <taxon>Ditrysia</taxon>
        <taxon>Tineoidea</taxon>
        <taxon>Psychidae</taxon>
        <taxon>Oiketicinae</taxon>
        <taxon>Eumeta</taxon>
    </lineage>
</organism>
<dbReference type="EMBL" id="BGZK01000052">
    <property type="protein sequence ID" value="GBP12483.1"/>
    <property type="molecule type" value="Genomic_DNA"/>
</dbReference>
<name>A0A4C1TD76_EUMVA</name>
<proteinExistence type="predicted"/>
<dbReference type="AlphaFoldDB" id="A0A4C1TD76"/>
<evidence type="ECO:0000256" key="1">
    <source>
        <dbReference type="SAM" id="MobiDB-lite"/>
    </source>
</evidence>
<gene>
    <name evidence="2" type="ORF">EVAR_10164_1</name>
</gene>
<reference evidence="2 3" key="1">
    <citation type="journal article" date="2019" name="Commun. Biol.">
        <title>The bagworm genome reveals a unique fibroin gene that provides high tensile strength.</title>
        <authorList>
            <person name="Kono N."/>
            <person name="Nakamura H."/>
            <person name="Ohtoshi R."/>
            <person name="Tomita M."/>
            <person name="Numata K."/>
            <person name="Arakawa K."/>
        </authorList>
    </citation>
    <scope>NUCLEOTIDE SEQUENCE [LARGE SCALE GENOMIC DNA]</scope>
</reference>